<reference evidence="2" key="1">
    <citation type="submission" date="2021-10" db="EMBL/GenBank/DDBJ databases">
        <title>Loktanella gaetbuli sp. nov., isolated from a tidal flat.</title>
        <authorList>
            <person name="Park S."/>
            <person name="Yoon J.-H."/>
        </authorList>
    </citation>
    <scope>NUCLEOTIDE SEQUENCE</scope>
    <source>
        <strain evidence="2">TSTF-M6</strain>
    </source>
</reference>
<gene>
    <name evidence="2" type="ORF">LGQ03_07225</name>
</gene>
<evidence type="ECO:0000313" key="3">
    <source>
        <dbReference type="Proteomes" id="UP001138961"/>
    </source>
</evidence>
<accession>A0ABS8BTQ4</accession>
<organism evidence="2 3">
    <name type="scientific">Loktanella gaetbuli</name>
    <dbReference type="NCBI Taxonomy" id="2881335"/>
    <lineage>
        <taxon>Bacteria</taxon>
        <taxon>Pseudomonadati</taxon>
        <taxon>Pseudomonadota</taxon>
        <taxon>Alphaproteobacteria</taxon>
        <taxon>Rhodobacterales</taxon>
        <taxon>Roseobacteraceae</taxon>
        <taxon>Loktanella</taxon>
    </lineage>
</organism>
<sequence>MSLIDRIVLSVAPERGLKRVKARAAAQAIMNYDASSKGRRTYGWKAPGTGADAAAGSSRARMRNLSRDMIRNRPWAARAQAVVTNNVIGTGIMPSVTMEDPETDTEVTNILRQHLMSPAIDSYGVHTIVGLQEQIMNAVFSDGEVLVRQRIRDRRFEKKLPLLMQVQVMEADHLDETLTSYGRNEVIEGIEYGPTGRIEAYHLFDRHPGDQSYWTKGKLTSSRIPAGQILHIRRTERPGQMRGVPWLAPVMMTLGELSDYQEAQILKQRVASLLAYFIESEEDDPSYDGASIAELAPGAIVGLKPGQKATASNPPKVDGYQEFMRQGLAAIAMGVGITFESLSGDLRGVNFSSGKMGRMEMDRMVQVWQQVLIIQQFLDGMSRWLLDVWALQAKTEPSMPPVPDKIDWTAQSRALIDPAKETRADLDEIKGGLTSRSRKIRERGHDPDQIAKEIKEDLTRFGRSETEEGTAI</sequence>
<dbReference type="Proteomes" id="UP001138961">
    <property type="component" value="Unassembled WGS sequence"/>
</dbReference>
<feature type="region of interest" description="Disordered" evidence="1">
    <location>
        <begin position="435"/>
        <end position="472"/>
    </location>
</feature>
<keyword evidence="3" id="KW-1185">Reference proteome</keyword>
<proteinExistence type="predicted"/>
<dbReference type="InterPro" id="IPR006429">
    <property type="entry name" value="Phage_lambda_portal"/>
</dbReference>
<evidence type="ECO:0000256" key="1">
    <source>
        <dbReference type="SAM" id="MobiDB-lite"/>
    </source>
</evidence>
<evidence type="ECO:0000313" key="2">
    <source>
        <dbReference type="EMBL" id="MCB5199027.1"/>
    </source>
</evidence>
<feature type="compositionally biased region" description="Basic and acidic residues" evidence="1">
    <location>
        <begin position="443"/>
        <end position="466"/>
    </location>
</feature>
<dbReference type="EMBL" id="JAJATZ010000003">
    <property type="protein sequence ID" value="MCB5199027.1"/>
    <property type="molecule type" value="Genomic_DNA"/>
</dbReference>
<dbReference type="Pfam" id="PF05136">
    <property type="entry name" value="Phage_portal_2"/>
    <property type="match status" value="1"/>
</dbReference>
<dbReference type="RefSeq" id="WP_226747857.1">
    <property type="nucleotide sequence ID" value="NZ_JAJATZ010000003.1"/>
</dbReference>
<comment type="caution">
    <text evidence="2">The sequence shown here is derived from an EMBL/GenBank/DDBJ whole genome shotgun (WGS) entry which is preliminary data.</text>
</comment>
<name>A0ABS8BTQ4_9RHOB</name>
<dbReference type="NCBIfam" id="TIGR01539">
    <property type="entry name" value="portal_lambda"/>
    <property type="match status" value="1"/>
</dbReference>
<protein>
    <submittedName>
        <fullName evidence="2">Phage portal protein</fullName>
    </submittedName>
</protein>